<name>A0A9E8RY01_9BACI</name>
<feature type="binding site" evidence="11">
    <location>
        <position position="234"/>
    </location>
    <ligand>
        <name>ATP</name>
        <dbReference type="ChEBI" id="CHEBI:30616"/>
    </ligand>
</feature>
<dbReference type="CDD" id="cd00165">
    <property type="entry name" value="S4"/>
    <property type="match status" value="1"/>
</dbReference>
<dbReference type="InterPro" id="IPR036986">
    <property type="entry name" value="S4_RNA-bd_sf"/>
</dbReference>
<dbReference type="InterPro" id="IPR024088">
    <property type="entry name" value="Tyr-tRNA-ligase_bac-type"/>
</dbReference>
<dbReference type="FunFam" id="1.10.240.10:FF:000001">
    <property type="entry name" value="Tyrosine--tRNA ligase"/>
    <property type="match status" value="1"/>
</dbReference>
<sequence length="420" mass="47547">MDLLQDLEFRGLINQVTDQEGLENLLSKEKIKLYCGVDPTGDSMHIGHLLPILVLRRFQMAGHQPIALVGGATGLIGDPSGKKQERTLNSVEVVAEWSEKIKRQLSHLLDFDTTENPAIIANNYDWTNKIDLITFLRDYGKHFGINYMLAKDSVQSRIEVGISFTEFAYMILQSIDFLKLYETENCRLQIGGSDQWGNITAGLELIRKVKGDSNTAYGLTVPLVTKADGTKFGKTEGGAIWLDPEKTSPYEFYQFWINTDDRDVIQYLKYFTFLSHEEILELEKATKETPEKRMAQRALAESVTKLVHGEEALNQAIRITEALFSGNIKELTADEIKQGFKDVPSFTATPELTNLVELLVQAKITPSKRQAREDIQNGAIYINGDRITDIQYVISDSDKIEGQFSIIRRGKKKYFLIKHV</sequence>
<dbReference type="FunFam" id="3.40.50.620:FF:000008">
    <property type="entry name" value="Tyrosine--tRNA ligase"/>
    <property type="match status" value="1"/>
</dbReference>
<evidence type="ECO:0000256" key="10">
    <source>
        <dbReference type="ARBA" id="ARBA00060965"/>
    </source>
</evidence>
<dbReference type="InterPro" id="IPR054608">
    <property type="entry name" value="SYY-like_C"/>
</dbReference>
<dbReference type="PROSITE" id="PS00178">
    <property type="entry name" value="AA_TRNA_LIGASE_I"/>
    <property type="match status" value="1"/>
</dbReference>
<dbReference type="Gene3D" id="3.10.290.10">
    <property type="entry name" value="RNA-binding S4 domain"/>
    <property type="match status" value="1"/>
</dbReference>
<proteinExistence type="inferred from homology"/>
<feature type="short sequence motif" description="'KMSKS' region" evidence="11">
    <location>
        <begin position="231"/>
        <end position="235"/>
    </location>
</feature>
<evidence type="ECO:0000256" key="11">
    <source>
        <dbReference type="HAMAP-Rule" id="MF_02006"/>
    </source>
</evidence>
<dbReference type="PANTHER" id="PTHR11766:SF0">
    <property type="entry name" value="TYROSINE--TRNA LIGASE, MITOCHONDRIAL"/>
    <property type="match status" value="1"/>
</dbReference>
<dbReference type="GO" id="GO:0006437">
    <property type="term" value="P:tyrosyl-tRNA aminoacylation"/>
    <property type="evidence" value="ECO:0007669"/>
    <property type="project" value="UniProtKB-UniRule"/>
</dbReference>
<comment type="subunit">
    <text evidence="11">Homodimer.</text>
</comment>
<dbReference type="SMART" id="SM00363">
    <property type="entry name" value="S4"/>
    <property type="match status" value="1"/>
</dbReference>
<dbReference type="HAMAP" id="MF_02006">
    <property type="entry name" value="Tyr_tRNA_synth_type1"/>
    <property type="match status" value="1"/>
</dbReference>
<dbReference type="KEGG" id="fhl:OE105_08855"/>
<dbReference type="InterPro" id="IPR001412">
    <property type="entry name" value="aa-tRNA-synth_I_CS"/>
</dbReference>
<comment type="subcellular location">
    <subcellularLocation>
        <location evidence="1 11">Cytoplasm</location>
    </subcellularLocation>
</comment>
<evidence type="ECO:0000256" key="4">
    <source>
        <dbReference type="ARBA" id="ARBA00022741"/>
    </source>
</evidence>
<dbReference type="InterPro" id="IPR014729">
    <property type="entry name" value="Rossmann-like_a/b/a_fold"/>
</dbReference>
<dbReference type="Gene3D" id="1.10.240.10">
    <property type="entry name" value="Tyrosyl-Transfer RNA Synthetase"/>
    <property type="match status" value="1"/>
</dbReference>
<evidence type="ECO:0000256" key="6">
    <source>
        <dbReference type="ARBA" id="ARBA00022884"/>
    </source>
</evidence>
<keyword evidence="2 11" id="KW-0963">Cytoplasm</keyword>
<dbReference type="GO" id="GO:0003723">
    <property type="term" value="F:RNA binding"/>
    <property type="evidence" value="ECO:0007669"/>
    <property type="project" value="UniProtKB-KW"/>
</dbReference>
<keyword evidence="3 11" id="KW-0436">Ligase</keyword>
<dbReference type="InterPro" id="IPR002307">
    <property type="entry name" value="Tyr-tRNA-ligase"/>
</dbReference>
<dbReference type="InterPro" id="IPR024107">
    <property type="entry name" value="Tyr-tRNA-ligase_bac_1"/>
</dbReference>
<dbReference type="CDD" id="cd00395">
    <property type="entry name" value="Tyr_Trp_RS_core"/>
    <property type="match status" value="1"/>
</dbReference>
<dbReference type="Pfam" id="PF22421">
    <property type="entry name" value="SYY_C-terminal"/>
    <property type="match status" value="1"/>
</dbReference>
<dbReference type="GO" id="GO:0005829">
    <property type="term" value="C:cytosol"/>
    <property type="evidence" value="ECO:0007669"/>
    <property type="project" value="TreeGrafter"/>
</dbReference>
<gene>
    <name evidence="11 14" type="primary">tyrS</name>
    <name evidence="14" type="ORF">OE105_08855</name>
</gene>
<feature type="binding site" evidence="11">
    <location>
        <position position="169"/>
    </location>
    <ligand>
        <name>L-tyrosine</name>
        <dbReference type="ChEBI" id="CHEBI:58315"/>
    </ligand>
</feature>
<dbReference type="GO" id="GO:0042803">
    <property type="term" value="F:protein homodimerization activity"/>
    <property type="evidence" value="ECO:0007669"/>
    <property type="project" value="UniProtKB-ARBA"/>
</dbReference>
<evidence type="ECO:0000256" key="5">
    <source>
        <dbReference type="ARBA" id="ARBA00022840"/>
    </source>
</evidence>
<organism evidence="14 15">
    <name type="scientific">Fervidibacillus halotolerans</name>
    <dbReference type="NCBI Taxonomy" id="2980027"/>
    <lineage>
        <taxon>Bacteria</taxon>
        <taxon>Bacillati</taxon>
        <taxon>Bacillota</taxon>
        <taxon>Bacilli</taxon>
        <taxon>Bacillales</taxon>
        <taxon>Bacillaceae</taxon>
        <taxon>Fervidibacillus</taxon>
    </lineage>
</organism>
<dbReference type="GO" id="GO:0005524">
    <property type="term" value="F:ATP binding"/>
    <property type="evidence" value="ECO:0007669"/>
    <property type="project" value="UniProtKB-UniRule"/>
</dbReference>
<keyword evidence="8 11" id="KW-0030">Aminoacyl-tRNA synthetase</keyword>
<comment type="function">
    <text evidence="11">Catalyzes the attachment of tyrosine to tRNA(Tyr) in a two-step reaction: tyrosine is first activated by ATP to form Tyr-AMP and then transferred to the acceptor end of tRNA(Tyr).</text>
</comment>
<dbReference type="EMBL" id="CP106877">
    <property type="protein sequence ID" value="WAA11729.1"/>
    <property type="molecule type" value="Genomic_DNA"/>
</dbReference>
<dbReference type="EC" id="6.1.1.1" evidence="11"/>
<dbReference type="PRINTS" id="PR01040">
    <property type="entry name" value="TRNASYNTHTYR"/>
</dbReference>
<dbReference type="NCBIfam" id="TIGR00234">
    <property type="entry name" value="tyrS"/>
    <property type="match status" value="1"/>
</dbReference>
<dbReference type="InterPro" id="IPR002942">
    <property type="entry name" value="S4_RNA-bd"/>
</dbReference>
<dbReference type="PROSITE" id="PS50889">
    <property type="entry name" value="S4"/>
    <property type="match status" value="1"/>
</dbReference>
<accession>A0A9E8RY01</accession>
<feature type="short sequence motif" description="'HIGH' region" evidence="11">
    <location>
        <begin position="39"/>
        <end position="48"/>
    </location>
</feature>
<keyword evidence="5 11" id="KW-0067">ATP-binding</keyword>
<evidence type="ECO:0000256" key="1">
    <source>
        <dbReference type="ARBA" id="ARBA00004496"/>
    </source>
</evidence>
<evidence type="ECO:0000256" key="8">
    <source>
        <dbReference type="ARBA" id="ARBA00023146"/>
    </source>
</evidence>
<evidence type="ECO:0000313" key="15">
    <source>
        <dbReference type="Proteomes" id="UP001164726"/>
    </source>
</evidence>
<evidence type="ECO:0000256" key="2">
    <source>
        <dbReference type="ARBA" id="ARBA00022490"/>
    </source>
</evidence>
<comment type="similarity">
    <text evidence="10 11">Belongs to the class-I aminoacyl-tRNA synthetase family. TyrS type 1 subfamily.</text>
</comment>
<evidence type="ECO:0000313" key="14">
    <source>
        <dbReference type="EMBL" id="WAA11729.1"/>
    </source>
</evidence>
<dbReference type="SUPFAM" id="SSF55174">
    <property type="entry name" value="Alpha-L RNA-binding motif"/>
    <property type="match status" value="1"/>
</dbReference>
<dbReference type="Gene3D" id="3.40.50.620">
    <property type="entry name" value="HUPs"/>
    <property type="match status" value="1"/>
</dbReference>
<dbReference type="Pfam" id="PF00579">
    <property type="entry name" value="tRNA-synt_1b"/>
    <property type="match status" value="1"/>
</dbReference>
<dbReference type="Proteomes" id="UP001164726">
    <property type="component" value="Chromosome"/>
</dbReference>
<feature type="binding site" evidence="11">
    <location>
        <position position="34"/>
    </location>
    <ligand>
        <name>L-tyrosine</name>
        <dbReference type="ChEBI" id="CHEBI:58315"/>
    </ligand>
</feature>
<comment type="catalytic activity">
    <reaction evidence="9 11">
        <text>tRNA(Tyr) + L-tyrosine + ATP = L-tyrosyl-tRNA(Tyr) + AMP + diphosphate + H(+)</text>
        <dbReference type="Rhea" id="RHEA:10220"/>
        <dbReference type="Rhea" id="RHEA-COMP:9706"/>
        <dbReference type="Rhea" id="RHEA-COMP:9707"/>
        <dbReference type="ChEBI" id="CHEBI:15378"/>
        <dbReference type="ChEBI" id="CHEBI:30616"/>
        <dbReference type="ChEBI" id="CHEBI:33019"/>
        <dbReference type="ChEBI" id="CHEBI:58315"/>
        <dbReference type="ChEBI" id="CHEBI:78442"/>
        <dbReference type="ChEBI" id="CHEBI:78536"/>
        <dbReference type="ChEBI" id="CHEBI:456215"/>
        <dbReference type="EC" id="6.1.1.1"/>
    </reaction>
</comment>
<keyword evidence="15" id="KW-1185">Reference proteome</keyword>
<evidence type="ECO:0000256" key="12">
    <source>
        <dbReference type="PROSITE-ProRule" id="PRU00182"/>
    </source>
</evidence>
<evidence type="ECO:0000256" key="7">
    <source>
        <dbReference type="ARBA" id="ARBA00022917"/>
    </source>
</evidence>
<dbReference type="InterPro" id="IPR002305">
    <property type="entry name" value="aa-tRNA-synth_Ic"/>
</dbReference>
<dbReference type="SUPFAM" id="SSF52374">
    <property type="entry name" value="Nucleotidylyl transferase"/>
    <property type="match status" value="1"/>
</dbReference>
<dbReference type="RefSeq" id="WP_275419847.1">
    <property type="nucleotide sequence ID" value="NZ_CP106877.1"/>
</dbReference>
<evidence type="ECO:0000256" key="9">
    <source>
        <dbReference type="ARBA" id="ARBA00048248"/>
    </source>
</evidence>
<dbReference type="AlphaFoldDB" id="A0A9E8RY01"/>
<keyword evidence="6 12" id="KW-0694">RNA-binding</keyword>
<evidence type="ECO:0000256" key="3">
    <source>
        <dbReference type="ARBA" id="ARBA00022598"/>
    </source>
</evidence>
<reference evidence="14" key="1">
    <citation type="submission" date="2022-09" db="EMBL/GenBank/DDBJ databases">
        <title>Complete Genomes of Fervidibacillus albus and Fervidibacillus halotolerans isolated from tidal flat sediments.</title>
        <authorList>
            <person name="Kwon K.K."/>
            <person name="Yang S.-H."/>
            <person name="Park M.J."/>
            <person name="Oh H.-M."/>
        </authorList>
    </citation>
    <scope>NUCLEOTIDE SEQUENCE</scope>
    <source>
        <strain evidence="14">MEBiC13594</strain>
    </source>
</reference>
<protein>
    <recommendedName>
        <fullName evidence="11">Tyrosine--tRNA ligase</fullName>
        <ecNumber evidence="11">6.1.1.1</ecNumber>
    </recommendedName>
    <alternativeName>
        <fullName evidence="11">Tyrosyl-tRNA synthetase</fullName>
        <shortName evidence="11">TyrRS</shortName>
    </alternativeName>
</protein>
<dbReference type="PANTHER" id="PTHR11766">
    <property type="entry name" value="TYROSYL-TRNA SYNTHETASE"/>
    <property type="match status" value="1"/>
</dbReference>
<keyword evidence="4 11" id="KW-0547">Nucleotide-binding</keyword>
<keyword evidence="7 11" id="KW-0648">Protein biosynthesis</keyword>
<evidence type="ECO:0000259" key="13">
    <source>
        <dbReference type="SMART" id="SM00363"/>
    </source>
</evidence>
<feature type="binding site" evidence="11">
    <location>
        <position position="173"/>
    </location>
    <ligand>
        <name>L-tyrosine</name>
        <dbReference type="ChEBI" id="CHEBI:58315"/>
    </ligand>
</feature>
<feature type="domain" description="RNA-binding S4" evidence="13">
    <location>
        <begin position="353"/>
        <end position="415"/>
    </location>
</feature>
<dbReference type="GO" id="GO:0004831">
    <property type="term" value="F:tyrosine-tRNA ligase activity"/>
    <property type="evidence" value="ECO:0007669"/>
    <property type="project" value="UniProtKB-UniRule"/>
</dbReference>
<dbReference type="FunFam" id="3.10.290.10:FF:000012">
    <property type="entry name" value="Tyrosine--tRNA ligase"/>
    <property type="match status" value="1"/>
</dbReference>